<keyword evidence="1" id="KW-0548">Nucleotidyltransferase</keyword>
<feature type="coiled-coil region" evidence="2">
    <location>
        <begin position="541"/>
        <end position="568"/>
    </location>
</feature>
<sequence length="648" mass="74310">MAFAICISFQDNIAPPTGDEVYIKYVEFNGEDETQYEKGIKKLDKTLLFEHMRQKDPSFPEKLIAVSFNTKLTEKNKKKTFCEDVLRRGLYCDGSNRGSYHFLGHSDSHLWERKCYFMNASDTEIHDLLARFGDFANTTNVRKRASEIGSLFVPFEHLVKLSEHDIGEEPDVKGRFFEKMPRPFTNGRGFMSPGFTLKVRPKLGVDHPAPSTLQVSNQGLQGILVVRETLMNVPLVQFRKSMRLFSTPSKKDGEAIPFIGIVDHSASDVNGYLDSRLVMFLAIRGVSMNYLRSLQNGYLTLLKSMCTNSASGNYFCQLTGRKATTEREVLASLQRGEVEKMLAQSFENANNGEPQRRRAVRTRILVPKARVVFGVGDPYGKLKKGECYFKPTLQNDEEFEELVVCPDPCYHPGDIQVLKLSQERLDYENLKDCLVLPVNHRHAFENSGASKFFVSWDQDLIPKQKRDTPCRYQSKRFEDVTTTVISWFQRIFHVLKKKKKYRDEMIHYFAFFEEDLPRRIGDVYMKFAETHGPYSKECTKLSKMNHQAANLMANSDDLSKELERLETLLQPRPPASVNYHSAERSPLLGGGGEEDVDDVHKDSAVSITTRIRSSLPGYQGKPASPQVWKEFDRESEKFVKEFYENSRI</sequence>
<dbReference type="OrthoDB" id="6513042at2759"/>
<dbReference type="InterPro" id="IPR007855">
    <property type="entry name" value="RDRP"/>
</dbReference>
<keyword evidence="1" id="KW-0808">Transferase</keyword>
<evidence type="ECO:0000259" key="4">
    <source>
        <dbReference type="Pfam" id="PF05183"/>
    </source>
</evidence>
<dbReference type="EC" id="2.7.7.48" evidence="1"/>
<keyword evidence="2" id="KW-0175">Coiled coil</keyword>
<dbReference type="EMBL" id="RCHS01002511">
    <property type="protein sequence ID" value="RMX47025.1"/>
    <property type="molecule type" value="Genomic_DNA"/>
</dbReference>
<dbReference type="PANTHER" id="PTHR23079:SF55">
    <property type="entry name" value="RNA-DIRECTED RNA POLYMERASE"/>
    <property type="match status" value="1"/>
</dbReference>
<dbReference type="GO" id="GO:0030422">
    <property type="term" value="P:siRNA processing"/>
    <property type="evidence" value="ECO:0007669"/>
    <property type="project" value="TreeGrafter"/>
</dbReference>
<evidence type="ECO:0000256" key="1">
    <source>
        <dbReference type="RuleBase" id="RU363098"/>
    </source>
</evidence>
<proteinExistence type="inferred from homology"/>
<name>A0A3M6U019_POCDA</name>
<dbReference type="Proteomes" id="UP000275408">
    <property type="component" value="Unassembled WGS sequence"/>
</dbReference>
<comment type="caution">
    <text evidence="5">The sequence shown here is derived from an EMBL/GenBank/DDBJ whole genome shotgun (WGS) entry which is preliminary data.</text>
</comment>
<reference evidence="5 6" key="1">
    <citation type="journal article" date="2018" name="Sci. Rep.">
        <title>Comparative analysis of the Pocillopora damicornis genome highlights role of immune system in coral evolution.</title>
        <authorList>
            <person name="Cunning R."/>
            <person name="Bay R.A."/>
            <person name="Gillette P."/>
            <person name="Baker A.C."/>
            <person name="Traylor-Knowles N."/>
        </authorList>
    </citation>
    <scope>NUCLEOTIDE SEQUENCE [LARGE SCALE GENOMIC DNA]</scope>
    <source>
        <strain evidence="5">RSMAS</strain>
        <tissue evidence="5">Whole animal</tissue>
    </source>
</reference>
<dbReference type="GO" id="GO:0003968">
    <property type="term" value="F:RNA-directed RNA polymerase activity"/>
    <property type="evidence" value="ECO:0007669"/>
    <property type="project" value="UniProtKB-KW"/>
</dbReference>
<feature type="region of interest" description="Disordered" evidence="3">
    <location>
        <begin position="573"/>
        <end position="595"/>
    </location>
</feature>
<comment type="similarity">
    <text evidence="1">Belongs to the RdRP family.</text>
</comment>
<dbReference type="GO" id="GO:0031380">
    <property type="term" value="C:nuclear RNA-directed RNA polymerase complex"/>
    <property type="evidence" value="ECO:0007669"/>
    <property type="project" value="TreeGrafter"/>
</dbReference>
<dbReference type="InterPro" id="IPR057596">
    <property type="entry name" value="RDRP_core"/>
</dbReference>
<organism evidence="5 6">
    <name type="scientific">Pocillopora damicornis</name>
    <name type="common">Cauliflower coral</name>
    <name type="synonym">Millepora damicornis</name>
    <dbReference type="NCBI Taxonomy" id="46731"/>
    <lineage>
        <taxon>Eukaryota</taxon>
        <taxon>Metazoa</taxon>
        <taxon>Cnidaria</taxon>
        <taxon>Anthozoa</taxon>
        <taxon>Hexacorallia</taxon>
        <taxon>Scleractinia</taxon>
        <taxon>Astrocoeniina</taxon>
        <taxon>Pocilloporidae</taxon>
        <taxon>Pocillopora</taxon>
    </lineage>
</organism>
<gene>
    <name evidence="5" type="ORF">pdam_00009604</name>
</gene>
<comment type="catalytic activity">
    <reaction evidence="1">
        <text>RNA(n) + a ribonucleoside 5'-triphosphate = RNA(n+1) + diphosphate</text>
        <dbReference type="Rhea" id="RHEA:21248"/>
        <dbReference type="Rhea" id="RHEA-COMP:14527"/>
        <dbReference type="Rhea" id="RHEA-COMP:17342"/>
        <dbReference type="ChEBI" id="CHEBI:33019"/>
        <dbReference type="ChEBI" id="CHEBI:61557"/>
        <dbReference type="ChEBI" id="CHEBI:140395"/>
        <dbReference type="EC" id="2.7.7.48"/>
    </reaction>
</comment>
<evidence type="ECO:0000313" key="5">
    <source>
        <dbReference type="EMBL" id="RMX47025.1"/>
    </source>
</evidence>
<keyword evidence="1" id="KW-0696">RNA-directed RNA polymerase</keyword>
<accession>A0A3M6U019</accession>
<evidence type="ECO:0000313" key="6">
    <source>
        <dbReference type="Proteomes" id="UP000275408"/>
    </source>
</evidence>
<dbReference type="PANTHER" id="PTHR23079">
    <property type="entry name" value="RNA-DEPENDENT RNA POLYMERASE"/>
    <property type="match status" value="1"/>
</dbReference>
<protein>
    <recommendedName>
        <fullName evidence="1">RNA-dependent RNA polymerase</fullName>
        <ecNumber evidence="1">2.7.7.48</ecNumber>
    </recommendedName>
</protein>
<dbReference type="GO" id="GO:0003723">
    <property type="term" value="F:RNA binding"/>
    <property type="evidence" value="ECO:0007669"/>
    <property type="project" value="UniProtKB-KW"/>
</dbReference>
<feature type="domain" description="RDRP core" evidence="4">
    <location>
        <begin position="73"/>
        <end position="548"/>
    </location>
</feature>
<evidence type="ECO:0000256" key="2">
    <source>
        <dbReference type="SAM" id="Coils"/>
    </source>
</evidence>
<dbReference type="Pfam" id="PF05183">
    <property type="entry name" value="RdRP"/>
    <property type="match status" value="1"/>
</dbReference>
<keyword evidence="6" id="KW-1185">Reference proteome</keyword>
<dbReference type="AlphaFoldDB" id="A0A3M6U019"/>
<keyword evidence="1" id="KW-0694">RNA-binding</keyword>
<evidence type="ECO:0000256" key="3">
    <source>
        <dbReference type="SAM" id="MobiDB-lite"/>
    </source>
</evidence>